<organism evidence="7">
    <name type="scientific">marine sediment metagenome</name>
    <dbReference type="NCBI Taxonomy" id="412755"/>
    <lineage>
        <taxon>unclassified sequences</taxon>
        <taxon>metagenomes</taxon>
        <taxon>ecological metagenomes</taxon>
    </lineage>
</organism>
<dbReference type="PANTHER" id="PTHR30426">
    <property type="entry name" value="4-HYDROXY-3-METHYLBUT-2-ENYL DIPHOSPHATE REDUCTASE"/>
    <property type="match status" value="1"/>
</dbReference>
<evidence type="ECO:0000313" key="7">
    <source>
        <dbReference type="EMBL" id="GAH24108.1"/>
    </source>
</evidence>
<sequence>MHMDIKTAKYSGYCFGVKRALKLAEEILKKNQCKKTKIFTLGPIIHNSGVTNKLAKKGLISVENLEKITPGSIFIIRSHGMSQVLVNEIKKKNIKIIDATCPFVKKAQARAEDLSKNGYFVVIVGNRNHPEVMGIKDHVLNKNCAVIKNETDAEKISSKKKIGVVVQTTQTIEKLCLITSKLLEKAKELVVFNTICNTTKKRQNFLLYYFQYIFLYLLWYTCFHLLNYYLTGDLCFGLALI</sequence>
<dbReference type="GO" id="GO:0051745">
    <property type="term" value="F:4-hydroxy-3-methylbut-2-enyl diphosphate reductase activity"/>
    <property type="evidence" value="ECO:0007669"/>
    <property type="project" value="InterPro"/>
</dbReference>
<reference evidence="7" key="1">
    <citation type="journal article" date="2014" name="Front. Microbiol.">
        <title>High frequency of phylogenetically diverse reductive dehalogenase-homologous genes in deep subseafloor sedimentary metagenomes.</title>
        <authorList>
            <person name="Kawai M."/>
            <person name="Futagami T."/>
            <person name="Toyoda A."/>
            <person name="Takaki Y."/>
            <person name="Nishi S."/>
            <person name="Hori S."/>
            <person name="Arai W."/>
            <person name="Tsubouchi T."/>
            <person name="Morono Y."/>
            <person name="Uchiyama I."/>
            <person name="Ito T."/>
            <person name="Fujiyama A."/>
            <person name="Inagaki F."/>
            <person name="Takami H."/>
        </authorList>
    </citation>
    <scope>NUCLEOTIDE SEQUENCE</scope>
    <source>
        <strain evidence="7">Expedition CK06-06</strain>
    </source>
</reference>
<comment type="cofactor">
    <cofactor evidence="1">
        <name>[4Fe-4S] cluster</name>
        <dbReference type="ChEBI" id="CHEBI:49883"/>
    </cofactor>
</comment>
<dbReference type="PANTHER" id="PTHR30426:SF0">
    <property type="entry name" value="4-HYDROXY-3-METHYLBUT-2-ENYL DIPHOSPHATE REDUCTASE"/>
    <property type="match status" value="1"/>
</dbReference>
<proteinExistence type="predicted"/>
<dbReference type="InterPro" id="IPR003451">
    <property type="entry name" value="LytB/IspH"/>
</dbReference>
<dbReference type="GO" id="GO:0051539">
    <property type="term" value="F:4 iron, 4 sulfur cluster binding"/>
    <property type="evidence" value="ECO:0007669"/>
    <property type="project" value="UniProtKB-KW"/>
</dbReference>
<keyword evidence="6" id="KW-0812">Transmembrane</keyword>
<dbReference type="GO" id="GO:0046872">
    <property type="term" value="F:metal ion binding"/>
    <property type="evidence" value="ECO:0007669"/>
    <property type="project" value="UniProtKB-KW"/>
</dbReference>
<evidence type="ECO:0000256" key="3">
    <source>
        <dbReference type="ARBA" id="ARBA00022723"/>
    </source>
</evidence>
<evidence type="ECO:0000256" key="1">
    <source>
        <dbReference type="ARBA" id="ARBA00001966"/>
    </source>
</evidence>
<keyword evidence="6" id="KW-0472">Membrane</keyword>
<dbReference type="Gene3D" id="3.40.50.11270">
    <property type="match status" value="1"/>
</dbReference>
<evidence type="ECO:0000256" key="2">
    <source>
        <dbReference type="ARBA" id="ARBA00022485"/>
    </source>
</evidence>
<keyword evidence="3" id="KW-0479">Metal-binding</keyword>
<dbReference type="Pfam" id="PF02401">
    <property type="entry name" value="LYTB"/>
    <property type="match status" value="1"/>
</dbReference>
<comment type="caution">
    <text evidence="7">The sequence shown here is derived from an EMBL/GenBank/DDBJ whole genome shotgun (WGS) entry which is preliminary data.</text>
</comment>
<dbReference type="Gene3D" id="3.40.1010.20">
    <property type="entry name" value="4-hydroxy-3-methylbut-2-enyl diphosphate reductase, catalytic domain"/>
    <property type="match status" value="1"/>
</dbReference>
<dbReference type="GO" id="GO:0050992">
    <property type="term" value="P:dimethylallyl diphosphate biosynthetic process"/>
    <property type="evidence" value="ECO:0007669"/>
    <property type="project" value="InterPro"/>
</dbReference>
<dbReference type="EMBL" id="BARU01000715">
    <property type="protein sequence ID" value="GAH24108.1"/>
    <property type="molecule type" value="Genomic_DNA"/>
</dbReference>
<dbReference type="GO" id="GO:0019288">
    <property type="term" value="P:isopentenyl diphosphate biosynthetic process, methylerythritol 4-phosphate pathway"/>
    <property type="evidence" value="ECO:0007669"/>
    <property type="project" value="InterPro"/>
</dbReference>
<gene>
    <name evidence="7" type="ORF">S03H2_02204</name>
</gene>
<accession>X1FTL4</accession>
<evidence type="ECO:0000256" key="6">
    <source>
        <dbReference type="SAM" id="Phobius"/>
    </source>
</evidence>
<feature type="transmembrane region" description="Helical" evidence="6">
    <location>
        <begin position="206"/>
        <end position="230"/>
    </location>
</feature>
<keyword evidence="5" id="KW-0411">Iron-sulfur</keyword>
<keyword evidence="2" id="KW-0004">4Fe-4S</keyword>
<evidence type="ECO:0000256" key="5">
    <source>
        <dbReference type="ARBA" id="ARBA00023014"/>
    </source>
</evidence>
<dbReference type="AlphaFoldDB" id="X1FTL4"/>
<evidence type="ECO:0008006" key="8">
    <source>
        <dbReference type="Google" id="ProtNLM"/>
    </source>
</evidence>
<evidence type="ECO:0000256" key="4">
    <source>
        <dbReference type="ARBA" id="ARBA00023004"/>
    </source>
</evidence>
<protein>
    <recommendedName>
        <fullName evidence="8">4-hydroxy-3-methylbut-2-enyl diphosphate reductase</fullName>
    </recommendedName>
</protein>
<keyword evidence="4" id="KW-0408">Iron</keyword>
<name>X1FTL4_9ZZZZ</name>
<keyword evidence="6" id="KW-1133">Transmembrane helix</keyword>